<proteinExistence type="predicted"/>
<feature type="domain" description="MJ1316 RNA cyclic group end recognition" evidence="2">
    <location>
        <begin position="10"/>
        <end position="74"/>
    </location>
</feature>
<evidence type="ECO:0000259" key="1">
    <source>
        <dbReference type="Pfam" id="PF03372"/>
    </source>
</evidence>
<dbReference type="Pfam" id="PF13563">
    <property type="entry name" value="2_5_RNA_ligase2"/>
    <property type="match status" value="1"/>
</dbReference>
<sequence>MAKGRGTGSLRPVQDVVSRIRFDAALDAARFRVGYEERGAGIRESPLPLFVAGGDVPWHRVRYVKAGDLVVWDRHARVDLVFGTGDTPAADLAAIAAPPPAAPPPTPAPERARPARRAAFDPAACLRFDPAAAAWVPAGPAGDVRADAVQVATFNVLSDAYDRDLTYPDLRVPACVEVLEGLGADVVALHEATPALWDALLAAAWVRDGYHVSAGPDPEAGYGTVLLSRWPLAIEVHRLSTYKQTLLGRLRLNGRRVGFVAAHLTSDHTAGAEQRREHQLRVIDERLRRGDLDGAVVLADLNFGDDTRPDVDGYTDPWRLLHPHDAGFTFDPAVNPLAALASVTGRARRLDRILVRCATPGALVPLAVERFAVEPFDGERFVSDHFGVTALLQDAAPSTVVTAAPVHTSALVLRPPPSVWAPLQAIRAAHDPSFRRWMPHVNLIYGFVPEADFAVAAAAVREAVDGLGPLRIRLATLRTFEHRGSTTVWLEPEPGGPLRELQAALARHFPACLEQDSRGGFTPHLTVAKLTGRDVAALVRQWQADWEPVEFTVASVDLISRRDGEPFAVRDSIPLGSPVGDAAPHPAVAALPPWSALPSAGHGVALHTVADACTAVDPGSRLHVVGSVRLGVAAPSTDLDLVWATARPDALERLAGLLDAGGHPGGTGDGARVAGTVVPVVRATVAGIGVDVQRAAVDPADPAVDPGTLADADLRAVLAVRDADALPAADPAFRALLGEVRAWSRARQLDGAAWGLVGGFSWAVLVAEARAHHVTDLAGFLRHCARHPRRPRRGERHAYWPVYSPTPPGVNTTRSMTRSTAAVLQEALAGGGTSQSHEHRVLLTGDVEGRVLGLILALEDAGARVRPYPRAAALGLDGGDPDLLRATVAAADLPARLVHPE</sequence>
<dbReference type="Pfam" id="PF03372">
    <property type="entry name" value="Exo_endo_phos"/>
    <property type="match status" value="1"/>
</dbReference>
<accession>A0A9Q9ICE2</accession>
<dbReference type="InterPro" id="IPR043519">
    <property type="entry name" value="NT_sf"/>
</dbReference>
<reference evidence="3" key="1">
    <citation type="submission" date="2021-04" db="EMBL/GenBank/DDBJ databases">
        <title>Dactylosporangium aurantiacum NRRL B-8018 full assembly.</title>
        <authorList>
            <person name="Hartkoorn R.C."/>
            <person name="Beaudoing E."/>
            <person name="Hot D."/>
        </authorList>
    </citation>
    <scope>NUCLEOTIDE SEQUENCE</scope>
    <source>
        <strain evidence="3">NRRL B-8018</strain>
    </source>
</reference>
<dbReference type="InterPro" id="IPR036691">
    <property type="entry name" value="Endo/exonu/phosph_ase_sf"/>
</dbReference>
<organism evidence="3 4">
    <name type="scientific">Dactylosporangium aurantiacum</name>
    <dbReference type="NCBI Taxonomy" id="35754"/>
    <lineage>
        <taxon>Bacteria</taxon>
        <taxon>Bacillati</taxon>
        <taxon>Actinomycetota</taxon>
        <taxon>Actinomycetes</taxon>
        <taxon>Micromonosporales</taxon>
        <taxon>Micromonosporaceae</taxon>
        <taxon>Dactylosporangium</taxon>
    </lineage>
</organism>
<dbReference type="SUPFAM" id="SSF55144">
    <property type="entry name" value="LigT-like"/>
    <property type="match status" value="1"/>
</dbReference>
<dbReference type="PANTHER" id="PTHR37474:SF1">
    <property type="entry name" value="2'-5' RNA LIGASE FAMILY PROTEIN"/>
    <property type="match status" value="1"/>
</dbReference>
<dbReference type="AlphaFoldDB" id="A0A9Q9ICE2"/>
<dbReference type="InterPro" id="IPR005135">
    <property type="entry name" value="Endo/exonuclease/phosphatase"/>
</dbReference>
<dbReference type="SUPFAM" id="SSF81631">
    <property type="entry name" value="PAP/OAS1 substrate-binding domain"/>
    <property type="match status" value="1"/>
</dbReference>
<dbReference type="Proteomes" id="UP001058003">
    <property type="component" value="Chromosome"/>
</dbReference>
<evidence type="ECO:0000313" key="3">
    <source>
        <dbReference type="EMBL" id="UWZ52596.1"/>
    </source>
</evidence>
<evidence type="ECO:0000313" key="4">
    <source>
        <dbReference type="Proteomes" id="UP001058003"/>
    </source>
</evidence>
<dbReference type="RefSeq" id="WP_033359591.1">
    <property type="nucleotide sequence ID" value="NZ_CP073767.1"/>
</dbReference>
<name>A0A9Q9ICE2_9ACTN</name>
<feature type="domain" description="Endonuclease/exonuclease/phosphatase" evidence="1">
    <location>
        <begin position="152"/>
        <end position="385"/>
    </location>
</feature>
<gene>
    <name evidence="3" type="ORF">Daura_39100</name>
</gene>
<evidence type="ECO:0000259" key="2">
    <source>
        <dbReference type="Pfam" id="PF04457"/>
    </source>
</evidence>
<dbReference type="Gene3D" id="1.10.1410.10">
    <property type="match status" value="1"/>
</dbReference>
<protein>
    <submittedName>
        <fullName evidence="3">DUF504 domain-containing protein</fullName>
    </submittedName>
</protein>
<dbReference type="PANTHER" id="PTHR37474">
    <property type="entry name" value="RNA LIGASE/CYCLIC NUCLEOTIDE PHOSPHODIESTERASE"/>
    <property type="match status" value="1"/>
</dbReference>
<dbReference type="Gene3D" id="3.90.1140.10">
    <property type="entry name" value="Cyclic phosphodiesterase"/>
    <property type="match status" value="1"/>
</dbReference>
<dbReference type="InterPro" id="IPR009097">
    <property type="entry name" value="Cyclic_Pdiesterase"/>
</dbReference>
<dbReference type="Gene3D" id="3.60.10.10">
    <property type="entry name" value="Endonuclease/exonuclease/phosphatase"/>
    <property type="match status" value="1"/>
</dbReference>
<dbReference type="GO" id="GO:0003824">
    <property type="term" value="F:catalytic activity"/>
    <property type="evidence" value="ECO:0007669"/>
    <property type="project" value="InterPro"/>
</dbReference>
<keyword evidence="4" id="KW-1185">Reference proteome</keyword>
<dbReference type="SUPFAM" id="SSF56219">
    <property type="entry name" value="DNase I-like"/>
    <property type="match status" value="1"/>
</dbReference>
<dbReference type="OrthoDB" id="490222at2"/>
<dbReference type="SUPFAM" id="SSF81301">
    <property type="entry name" value="Nucleotidyltransferase"/>
    <property type="match status" value="1"/>
</dbReference>
<dbReference type="KEGG" id="daur:Daura_39100"/>
<dbReference type="EMBL" id="CP073767">
    <property type="protein sequence ID" value="UWZ52596.1"/>
    <property type="molecule type" value="Genomic_DNA"/>
</dbReference>
<dbReference type="Pfam" id="PF04457">
    <property type="entry name" value="MJ1316"/>
    <property type="match status" value="1"/>
</dbReference>
<dbReference type="InterPro" id="IPR040459">
    <property type="entry name" value="MJ1316"/>
</dbReference>